<feature type="non-terminal residue" evidence="4">
    <location>
        <position position="1"/>
    </location>
</feature>
<keyword evidence="4" id="KW-0238">DNA-binding</keyword>
<gene>
    <name evidence="4" type="ORF">AOQ84DRAFT_265191</name>
</gene>
<sequence length="73" mass="8523">VEFYFSDENLPTDRYLLEFCRGGENLPVSITRICSFKKMRHYKPRSLVVAALRRSAFLDVSEDGKTIKRKIPL</sequence>
<reference evidence="4 5" key="1">
    <citation type="journal article" date="2016" name="Nat. Commun.">
        <title>Ectomycorrhizal ecology is imprinted in the genome of the dominant symbiotic fungus Cenococcum geophilum.</title>
        <authorList>
            <consortium name="DOE Joint Genome Institute"/>
            <person name="Peter M."/>
            <person name="Kohler A."/>
            <person name="Ohm R.A."/>
            <person name="Kuo A."/>
            <person name="Krutzmann J."/>
            <person name="Morin E."/>
            <person name="Arend M."/>
            <person name="Barry K.W."/>
            <person name="Binder M."/>
            <person name="Choi C."/>
            <person name="Clum A."/>
            <person name="Copeland A."/>
            <person name="Grisel N."/>
            <person name="Haridas S."/>
            <person name="Kipfer T."/>
            <person name="LaButti K."/>
            <person name="Lindquist E."/>
            <person name="Lipzen A."/>
            <person name="Maire R."/>
            <person name="Meier B."/>
            <person name="Mihaltcheva S."/>
            <person name="Molinier V."/>
            <person name="Murat C."/>
            <person name="Poggeler S."/>
            <person name="Quandt C.A."/>
            <person name="Sperisen C."/>
            <person name="Tritt A."/>
            <person name="Tisserant E."/>
            <person name="Crous P.W."/>
            <person name="Henrissat B."/>
            <person name="Nehls U."/>
            <person name="Egli S."/>
            <person name="Spatafora J.W."/>
            <person name="Grigoriev I.V."/>
            <person name="Martin F.M."/>
        </authorList>
    </citation>
    <scope>NUCLEOTIDE SEQUENCE [LARGE SCALE GENOMIC DNA]</scope>
    <source>
        <strain evidence="4 5">CBS 207.34</strain>
    </source>
</reference>
<organism evidence="4 5">
    <name type="scientific">Glonium stellatum</name>
    <dbReference type="NCBI Taxonomy" id="574774"/>
    <lineage>
        <taxon>Eukaryota</taxon>
        <taxon>Fungi</taxon>
        <taxon>Dikarya</taxon>
        <taxon>Ascomycota</taxon>
        <taxon>Pezizomycotina</taxon>
        <taxon>Dothideomycetes</taxon>
        <taxon>Pleosporomycetidae</taxon>
        <taxon>Gloniales</taxon>
        <taxon>Gloniaceae</taxon>
        <taxon>Glonium</taxon>
    </lineage>
</organism>
<dbReference type="Gene3D" id="1.10.10.10">
    <property type="entry name" value="Winged helix-like DNA-binding domain superfamily/Winged helix DNA-binding domain"/>
    <property type="match status" value="1"/>
</dbReference>
<dbReference type="PANTHER" id="PTHR22792:SF140">
    <property type="entry name" value="ACHILLES, ISOFORM A"/>
    <property type="match status" value="1"/>
</dbReference>
<dbReference type="PANTHER" id="PTHR22792">
    <property type="entry name" value="LUPUS LA PROTEIN-RELATED"/>
    <property type="match status" value="1"/>
</dbReference>
<feature type="domain" description="HTH La-type RNA-binding" evidence="3">
    <location>
        <begin position="1"/>
        <end position="73"/>
    </location>
</feature>
<evidence type="ECO:0000256" key="1">
    <source>
        <dbReference type="ARBA" id="ARBA00022884"/>
    </source>
</evidence>
<dbReference type="InterPro" id="IPR006630">
    <property type="entry name" value="La_HTH"/>
</dbReference>
<dbReference type="InterPro" id="IPR036388">
    <property type="entry name" value="WH-like_DNA-bd_sf"/>
</dbReference>
<dbReference type="Proteomes" id="UP000250140">
    <property type="component" value="Unassembled WGS sequence"/>
</dbReference>
<dbReference type="GO" id="GO:0003729">
    <property type="term" value="F:mRNA binding"/>
    <property type="evidence" value="ECO:0007669"/>
    <property type="project" value="TreeGrafter"/>
</dbReference>
<dbReference type="GO" id="GO:0005634">
    <property type="term" value="C:nucleus"/>
    <property type="evidence" value="ECO:0007669"/>
    <property type="project" value="TreeGrafter"/>
</dbReference>
<dbReference type="AlphaFoldDB" id="A0A8E2F8M5"/>
<dbReference type="OrthoDB" id="435402at2759"/>
<proteinExistence type="predicted"/>
<evidence type="ECO:0000259" key="3">
    <source>
        <dbReference type="PROSITE" id="PS50961"/>
    </source>
</evidence>
<evidence type="ECO:0000256" key="2">
    <source>
        <dbReference type="PROSITE-ProRule" id="PRU00332"/>
    </source>
</evidence>
<dbReference type="SMART" id="SM00715">
    <property type="entry name" value="LA"/>
    <property type="match status" value="1"/>
</dbReference>
<evidence type="ECO:0000313" key="4">
    <source>
        <dbReference type="EMBL" id="OCL12116.1"/>
    </source>
</evidence>
<dbReference type="Pfam" id="PF05383">
    <property type="entry name" value="La"/>
    <property type="match status" value="1"/>
</dbReference>
<evidence type="ECO:0000313" key="5">
    <source>
        <dbReference type="Proteomes" id="UP000250140"/>
    </source>
</evidence>
<dbReference type="InterPro" id="IPR036390">
    <property type="entry name" value="WH_DNA-bd_sf"/>
</dbReference>
<dbReference type="InterPro" id="IPR045180">
    <property type="entry name" value="La_dom_prot"/>
</dbReference>
<protein>
    <submittedName>
        <fullName evidence="4">Winged helix DNA-binding domain-containing protein</fullName>
    </submittedName>
</protein>
<keyword evidence="5" id="KW-1185">Reference proteome</keyword>
<dbReference type="SUPFAM" id="SSF46785">
    <property type="entry name" value="Winged helix' DNA-binding domain"/>
    <property type="match status" value="1"/>
</dbReference>
<dbReference type="EMBL" id="KV748922">
    <property type="protein sequence ID" value="OCL12116.1"/>
    <property type="molecule type" value="Genomic_DNA"/>
</dbReference>
<feature type="non-terminal residue" evidence="4">
    <location>
        <position position="73"/>
    </location>
</feature>
<dbReference type="GO" id="GO:0003677">
    <property type="term" value="F:DNA binding"/>
    <property type="evidence" value="ECO:0007669"/>
    <property type="project" value="UniProtKB-KW"/>
</dbReference>
<dbReference type="PROSITE" id="PS50961">
    <property type="entry name" value="HTH_LA"/>
    <property type="match status" value="1"/>
</dbReference>
<accession>A0A8E2F8M5</accession>
<name>A0A8E2F8M5_9PEZI</name>
<keyword evidence="1 2" id="KW-0694">RNA-binding</keyword>